<protein>
    <submittedName>
        <fullName evidence="1">Uncharacterized protein</fullName>
    </submittedName>
</protein>
<comment type="caution">
    <text evidence="1">The sequence shown here is derived from an EMBL/GenBank/DDBJ whole genome shotgun (WGS) entry which is preliminary data.</text>
</comment>
<sequence length="186" mass="23037">MNLYRFFYKIKEFPRDLKHWYQRAKKGYSYRDLWSIDYWFMEIMPKMLADFKKNLHGCPSQFTTHAVGTKYQDVDKGMKDWETVIDRMIFCFTEMHENTCSMKNEYEDEYHRQLHQPNEGKPVKEWFIPCEDTYKGEKLYRWNGGDVEPDLKENWYKKVLDIEEYRGKMKNEGLELFSKYFWNLWD</sequence>
<dbReference type="EMBL" id="SNRX01000019">
    <property type="protein sequence ID" value="KAA6301400.1"/>
    <property type="molecule type" value="Genomic_DNA"/>
</dbReference>
<dbReference type="AlphaFoldDB" id="A0A5M8NZ30"/>
<reference evidence="1 2" key="1">
    <citation type="submission" date="2019-03" db="EMBL/GenBank/DDBJ databases">
        <title>Single cell metagenomics reveals metabolic interactions within the superorganism composed of flagellate Streblomastix strix and complex community of Bacteroidetes bacteria on its surface.</title>
        <authorList>
            <person name="Treitli S.C."/>
            <person name="Kolisko M."/>
            <person name="Husnik F."/>
            <person name="Keeling P."/>
            <person name="Hampl V."/>
        </authorList>
    </citation>
    <scope>NUCLEOTIDE SEQUENCE [LARGE SCALE GENOMIC DNA]</scope>
    <source>
        <strain evidence="1">St1</strain>
    </source>
</reference>
<accession>A0A5M8NZ30</accession>
<organism evidence="1 2">
    <name type="scientific">Candidatus Ordinivivax streblomastigis</name>
    <dbReference type="NCBI Taxonomy" id="2540710"/>
    <lineage>
        <taxon>Bacteria</taxon>
        <taxon>Pseudomonadati</taxon>
        <taxon>Bacteroidota</taxon>
        <taxon>Bacteroidia</taxon>
        <taxon>Bacteroidales</taxon>
        <taxon>Candidatus Ordinivivax</taxon>
    </lineage>
</organism>
<dbReference type="Proteomes" id="UP000324575">
    <property type="component" value="Unassembled WGS sequence"/>
</dbReference>
<evidence type="ECO:0000313" key="1">
    <source>
        <dbReference type="EMBL" id="KAA6301400.1"/>
    </source>
</evidence>
<gene>
    <name evidence="1" type="ORF">EZS26_002387</name>
</gene>
<name>A0A5M8NZ30_9BACT</name>
<evidence type="ECO:0000313" key="2">
    <source>
        <dbReference type="Proteomes" id="UP000324575"/>
    </source>
</evidence>
<proteinExistence type="predicted"/>